<dbReference type="EMBL" id="LTDF01000163">
    <property type="protein sequence ID" value="KXT42886.1"/>
    <property type="molecule type" value="Genomic_DNA"/>
</dbReference>
<comment type="caution">
    <text evidence="1">The sequence shown here is derived from an EMBL/GenBank/DDBJ whole genome shotgun (WGS) entry which is preliminary data.</text>
</comment>
<organism evidence="1">
    <name type="scientific">Bacteroides intestinalis</name>
    <dbReference type="NCBI Taxonomy" id="329854"/>
    <lineage>
        <taxon>Bacteria</taxon>
        <taxon>Pseudomonadati</taxon>
        <taxon>Bacteroidota</taxon>
        <taxon>Bacteroidia</taxon>
        <taxon>Bacteroidales</taxon>
        <taxon>Bacteroidaceae</taxon>
        <taxon>Bacteroides</taxon>
    </lineage>
</organism>
<dbReference type="AlphaFoldDB" id="A0A139KUS4"/>
<evidence type="ECO:0000313" key="1">
    <source>
        <dbReference type="EMBL" id="KXT42886.1"/>
    </source>
</evidence>
<gene>
    <name evidence="1" type="ORF">HMPREF2531_04529</name>
</gene>
<sequence>MFFLLEMLFSSLLFVHIPIYGIFANKRNLFCDILPIIGT</sequence>
<name>A0A139KUS4_9BACE</name>
<reference evidence="1 2" key="1">
    <citation type="submission" date="2016-02" db="EMBL/GenBank/DDBJ databases">
        <authorList>
            <person name="Wen L."/>
            <person name="He K."/>
            <person name="Yang H."/>
        </authorList>
    </citation>
    <scope>NUCLEOTIDE SEQUENCE [LARGE SCALE GENOMIC DNA]</scope>
    <source>
        <strain evidence="1 2">KLE1704</strain>
    </source>
</reference>
<protein>
    <submittedName>
        <fullName evidence="1">Uncharacterized protein</fullName>
    </submittedName>
</protein>
<proteinExistence type="predicted"/>
<dbReference type="PATRIC" id="fig|329854.7.peg.4605"/>
<accession>A0A139KUS4</accession>
<dbReference type="Proteomes" id="UP000070319">
    <property type="component" value="Unassembled WGS sequence"/>
</dbReference>
<evidence type="ECO:0000313" key="2">
    <source>
        <dbReference type="Proteomes" id="UP000070319"/>
    </source>
</evidence>